<organism evidence="11 12">
    <name type="scientific">Candidatus Abyssobacteria bacterium SURF_17</name>
    <dbReference type="NCBI Taxonomy" id="2093361"/>
    <lineage>
        <taxon>Bacteria</taxon>
        <taxon>Pseudomonadati</taxon>
        <taxon>Candidatus Hydrogenedentota</taxon>
        <taxon>Candidatus Abyssobacteria</taxon>
    </lineage>
</organism>
<keyword evidence="4 5" id="KW-0804">Transcription</keyword>
<dbReference type="Pfam" id="PF02357">
    <property type="entry name" value="NusG"/>
    <property type="match status" value="1"/>
</dbReference>
<dbReference type="AlphaFoldDB" id="A0A419F8Q3"/>
<evidence type="ECO:0000256" key="8">
    <source>
        <dbReference type="SAM" id="MobiDB-lite"/>
    </source>
</evidence>
<feature type="domain" description="KOW" evidence="10">
    <location>
        <begin position="266"/>
        <end position="293"/>
    </location>
</feature>
<dbReference type="SMART" id="SM00739">
    <property type="entry name" value="KOW"/>
    <property type="match status" value="1"/>
</dbReference>
<dbReference type="InterPro" id="IPR005824">
    <property type="entry name" value="KOW"/>
</dbReference>
<gene>
    <name evidence="5 11" type="primary">nusG</name>
    <name evidence="11" type="ORF">C4532_01480</name>
</gene>
<proteinExistence type="inferred from homology"/>
<evidence type="ECO:0000256" key="1">
    <source>
        <dbReference type="ARBA" id="ARBA00022472"/>
    </source>
</evidence>
<feature type="compositionally biased region" description="Acidic residues" evidence="8">
    <location>
        <begin position="92"/>
        <end position="120"/>
    </location>
</feature>
<keyword evidence="3 5" id="KW-0805">Transcription regulation</keyword>
<dbReference type="PANTHER" id="PTHR30265:SF2">
    <property type="entry name" value="TRANSCRIPTION TERMINATION_ANTITERMINATION PROTEIN NUSG"/>
    <property type="match status" value="1"/>
</dbReference>
<dbReference type="InterPro" id="IPR008991">
    <property type="entry name" value="Translation_prot_SH3-like_sf"/>
</dbReference>
<evidence type="ECO:0000256" key="7">
    <source>
        <dbReference type="RuleBase" id="RU000538"/>
    </source>
</evidence>
<dbReference type="SUPFAM" id="SSF50104">
    <property type="entry name" value="Translation proteins SH3-like domain"/>
    <property type="match status" value="1"/>
</dbReference>
<name>A0A419F8Q3_9BACT</name>
<evidence type="ECO:0000256" key="2">
    <source>
        <dbReference type="ARBA" id="ARBA00022814"/>
    </source>
</evidence>
<dbReference type="InterPro" id="IPR047050">
    <property type="entry name" value="NGN"/>
</dbReference>
<evidence type="ECO:0000259" key="10">
    <source>
        <dbReference type="SMART" id="SM00739"/>
    </source>
</evidence>
<dbReference type="InterPro" id="IPR036735">
    <property type="entry name" value="NGN_dom_sf"/>
</dbReference>
<dbReference type="HAMAP" id="MF_00948">
    <property type="entry name" value="NusG"/>
    <property type="match status" value="1"/>
</dbReference>
<keyword evidence="1 5" id="KW-0806">Transcription termination</keyword>
<feature type="compositionally biased region" description="Low complexity" evidence="8">
    <location>
        <begin position="60"/>
        <end position="73"/>
    </location>
</feature>
<dbReference type="GO" id="GO:0031564">
    <property type="term" value="P:transcription antitermination"/>
    <property type="evidence" value="ECO:0007669"/>
    <property type="project" value="UniProtKB-UniRule"/>
</dbReference>
<reference evidence="11 12" key="1">
    <citation type="journal article" date="2017" name="ISME J.">
        <title>Energy and carbon metabolisms in a deep terrestrial subsurface fluid microbial community.</title>
        <authorList>
            <person name="Momper L."/>
            <person name="Jungbluth S.P."/>
            <person name="Lee M.D."/>
            <person name="Amend J.P."/>
        </authorList>
    </citation>
    <scope>NUCLEOTIDE SEQUENCE [LARGE SCALE GENOMIC DNA]</scope>
    <source>
        <strain evidence="11">SURF_17</strain>
    </source>
</reference>
<dbReference type="InterPro" id="IPR043425">
    <property type="entry name" value="NusG-like"/>
</dbReference>
<dbReference type="GO" id="GO:0005829">
    <property type="term" value="C:cytosol"/>
    <property type="evidence" value="ECO:0007669"/>
    <property type="project" value="UniProtKB-ARBA"/>
</dbReference>
<comment type="function">
    <text evidence="5 7">Participates in transcription elongation, termination and antitermination.</text>
</comment>
<feature type="region of interest" description="Disordered" evidence="8">
    <location>
        <begin position="1"/>
        <end position="122"/>
    </location>
</feature>
<comment type="similarity">
    <text evidence="5 7">Belongs to the NusG family.</text>
</comment>
<dbReference type="SMART" id="SM00738">
    <property type="entry name" value="NGN"/>
    <property type="match status" value="1"/>
</dbReference>
<evidence type="ECO:0000313" key="12">
    <source>
        <dbReference type="Proteomes" id="UP000285961"/>
    </source>
</evidence>
<accession>A0A419F8Q3</accession>
<sequence>MDIIEENNEKQISEQSDADVAEGEPSADQGDADLSEQPQEADRPEQAEEPEHKGGEEEASSQPVQEEPESTPSEQPPEPEATTEEPAPPEESAGEEQPAEVEEAPIEEAPEEPEPAVSEEEAVKKVRVIKSRADKVAVLPEEDEAEKKWYVVHAHSGYENKVKQSLENRVKQEHLENMVSQILIPSEEVAEVKGGKKRVTSRKIFPGYVLVEMKLTHKTWYLIRTTAGVTGFIGSGKLPTPLEPEEVESIFQQMRGEQKKPKPKVSFEKDEKVKIIEGPFTNFMGYVDEVNPERGKLKVMVEIFERLTPVELEFWQVEKV</sequence>
<feature type="domain" description="NusG-like N-terminal" evidence="9">
    <location>
        <begin position="146"/>
        <end position="254"/>
    </location>
</feature>
<dbReference type="GO" id="GO:0006354">
    <property type="term" value="P:DNA-templated transcription elongation"/>
    <property type="evidence" value="ECO:0007669"/>
    <property type="project" value="UniProtKB-UniRule"/>
</dbReference>
<dbReference type="GO" id="GO:0032784">
    <property type="term" value="P:regulation of DNA-templated transcription elongation"/>
    <property type="evidence" value="ECO:0007669"/>
    <property type="project" value="InterPro"/>
</dbReference>
<dbReference type="NCBIfam" id="TIGR00922">
    <property type="entry name" value="nusG"/>
    <property type="match status" value="1"/>
</dbReference>
<evidence type="ECO:0000256" key="3">
    <source>
        <dbReference type="ARBA" id="ARBA00023015"/>
    </source>
</evidence>
<evidence type="ECO:0000256" key="5">
    <source>
        <dbReference type="HAMAP-Rule" id="MF_00948"/>
    </source>
</evidence>
<dbReference type="Proteomes" id="UP000285961">
    <property type="component" value="Unassembled WGS sequence"/>
</dbReference>
<dbReference type="InterPro" id="IPR006645">
    <property type="entry name" value="NGN-like_dom"/>
</dbReference>
<comment type="caution">
    <text evidence="11">The sequence shown here is derived from an EMBL/GenBank/DDBJ whole genome shotgun (WGS) entry which is preliminary data.</text>
</comment>
<dbReference type="CDD" id="cd09891">
    <property type="entry name" value="NGN_Bact_1"/>
    <property type="match status" value="1"/>
</dbReference>
<feature type="compositionally biased region" description="Basic and acidic residues" evidence="8">
    <location>
        <begin position="40"/>
        <end position="56"/>
    </location>
</feature>
<evidence type="ECO:0000259" key="9">
    <source>
        <dbReference type="SMART" id="SM00738"/>
    </source>
</evidence>
<evidence type="ECO:0000313" key="11">
    <source>
        <dbReference type="EMBL" id="RJP74902.1"/>
    </source>
</evidence>
<keyword evidence="2 5" id="KW-0889">Transcription antitermination</keyword>
<evidence type="ECO:0000256" key="4">
    <source>
        <dbReference type="ARBA" id="ARBA00023163"/>
    </source>
</evidence>
<dbReference type="PRINTS" id="PR00338">
    <property type="entry name" value="NUSGTNSCPFCT"/>
</dbReference>
<dbReference type="InterPro" id="IPR014722">
    <property type="entry name" value="Rib_uL2_dom2"/>
</dbReference>
<dbReference type="SUPFAM" id="SSF82679">
    <property type="entry name" value="N-utilization substance G protein NusG, N-terminal domain"/>
    <property type="match status" value="1"/>
</dbReference>
<evidence type="ECO:0000256" key="6">
    <source>
        <dbReference type="NCBIfam" id="TIGR00922"/>
    </source>
</evidence>
<dbReference type="InterPro" id="IPR001062">
    <property type="entry name" value="Transcrpt_antiterm_NusG"/>
</dbReference>
<dbReference type="Gene3D" id="2.30.30.30">
    <property type="match status" value="1"/>
</dbReference>
<protein>
    <recommendedName>
        <fullName evidence="5 6">Transcription termination/antitermination protein NusG</fullName>
    </recommendedName>
</protein>
<dbReference type="FunFam" id="2.30.30.30:FF:000002">
    <property type="entry name" value="Transcription termination/antitermination factor NusG"/>
    <property type="match status" value="1"/>
</dbReference>
<dbReference type="GO" id="GO:0006353">
    <property type="term" value="P:DNA-templated transcription termination"/>
    <property type="evidence" value="ECO:0007669"/>
    <property type="project" value="UniProtKB-UniRule"/>
</dbReference>
<dbReference type="PANTHER" id="PTHR30265">
    <property type="entry name" value="RHO-INTERACTING TRANSCRIPTION TERMINATION FACTOR NUSG"/>
    <property type="match status" value="1"/>
</dbReference>
<dbReference type="CDD" id="cd06091">
    <property type="entry name" value="KOW_NusG"/>
    <property type="match status" value="1"/>
</dbReference>
<dbReference type="EMBL" id="QZKI01000009">
    <property type="protein sequence ID" value="RJP74902.1"/>
    <property type="molecule type" value="Genomic_DNA"/>
</dbReference>
<dbReference type="Gene3D" id="3.30.70.940">
    <property type="entry name" value="NusG, N-terminal domain"/>
    <property type="match status" value="1"/>
</dbReference>